<dbReference type="PANTHER" id="PTHR10773">
    <property type="entry name" value="DNA-DIRECTED RNA POLYMERASES I, II, AND III SUBUNIT RPABC2"/>
    <property type="match status" value="1"/>
</dbReference>
<feature type="region of interest" description="Disordered" evidence="1">
    <location>
        <begin position="1"/>
        <end position="42"/>
    </location>
</feature>
<evidence type="ECO:0000313" key="2">
    <source>
        <dbReference type="EMBL" id="KAK7884022.1"/>
    </source>
</evidence>
<gene>
    <name evidence="2" type="ORF">WMY93_027145</name>
</gene>
<name>A0AAW0N3Y9_9GOBI</name>
<feature type="compositionally biased region" description="Basic residues" evidence="1">
    <location>
        <begin position="26"/>
        <end position="40"/>
    </location>
</feature>
<evidence type="ECO:0000313" key="3">
    <source>
        <dbReference type="Proteomes" id="UP001460270"/>
    </source>
</evidence>
<reference evidence="3" key="1">
    <citation type="submission" date="2024-04" db="EMBL/GenBank/DDBJ databases">
        <title>Salinicola lusitanus LLJ914,a marine bacterium isolated from the Okinawa Trough.</title>
        <authorList>
            <person name="Li J."/>
        </authorList>
    </citation>
    <scope>NUCLEOTIDE SEQUENCE [LARGE SCALE GENOMIC DNA]</scope>
</reference>
<sequence length="221" mass="25750">MLKGSLSDGDNSLQEEVDQRGTNSSKKTKGVNKRKLNRKNRQQDGCTYQNRNKCLANALYDFCCKTNKTVFQKILEKGHTQMECDNVHAACERALRDKKIYVPSNYKTYIEEARPKQPYEVQYLTHDFFNTYNNLTYFASIRPGHKVGDPVVTDIRQFKYTVGSLEYKLDYIESEFLPLPHRCKENTGGIRRKYAEKTKIKKSKYDDLQALKNCHAFYNGL</sequence>
<comment type="caution">
    <text evidence="2">The sequence shown here is derived from an EMBL/GenBank/DDBJ whole genome shotgun (WGS) entry which is preliminary data.</text>
</comment>
<accession>A0AAW0N3Y9</accession>
<organism evidence="2 3">
    <name type="scientific">Mugilogobius chulae</name>
    <name type="common">yellowstripe goby</name>
    <dbReference type="NCBI Taxonomy" id="88201"/>
    <lineage>
        <taxon>Eukaryota</taxon>
        <taxon>Metazoa</taxon>
        <taxon>Chordata</taxon>
        <taxon>Craniata</taxon>
        <taxon>Vertebrata</taxon>
        <taxon>Euteleostomi</taxon>
        <taxon>Actinopterygii</taxon>
        <taxon>Neopterygii</taxon>
        <taxon>Teleostei</taxon>
        <taxon>Neoteleostei</taxon>
        <taxon>Acanthomorphata</taxon>
        <taxon>Gobiaria</taxon>
        <taxon>Gobiiformes</taxon>
        <taxon>Gobioidei</taxon>
        <taxon>Gobiidae</taxon>
        <taxon>Gobionellinae</taxon>
        <taxon>Mugilogobius</taxon>
    </lineage>
</organism>
<protein>
    <submittedName>
        <fullName evidence="2">Uncharacterized protein</fullName>
    </submittedName>
</protein>
<dbReference type="PANTHER" id="PTHR10773:SF19">
    <property type="match status" value="1"/>
</dbReference>
<dbReference type="Proteomes" id="UP001460270">
    <property type="component" value="Unassembled WGS sequence"/>
</dbReference>
<proteinExistence type="predicted"/>
<keyword evidence="3" id="KW-1185">Reference proteome</keyword>
<dbReference type="EMBL" id="JBBPFD010000020">
    <property type="protein sequence ID" value="KAK7884022.1"/>
    <property type="molecule type" value="Genomic_DNA"/>
</dbReference>
<feature type="compositionally biased region" description="Polar residues" evidence="1">
    <location>
        <begin position="8"/>
        <end position="25"/>
    </location>
</feature>
<dbReference type="AlphaFoldDB" id="A0AAW0N3Y9"/>
<evidence type="ECO:0000256" key="1">
    <source>
        <dbReference type="SAM" id="MobiDB-lite"/>
    </source>
</evidence>